<sequence length="165" mass="17606">MQTRKSAALTWTTRERECGGACLEGVGMARASLTALLLDSPQPPACTTIVVACDLVTPNFGHITFPSFQSPAFAGRPPSLLCRTNDSGTSQALHQSTTAITQCPSLSVPPEPLPLLMCMFHAEPVANTVEPSHIMLLMTCNWMPIRLKIDSTIFGTPSESVCSCA</sequence>
<dbReference type="EMBL" id="ML995970">
    <property type="protein sequence ID" value="KAF2763726.1"/>
    <property type="molecule type" value="Genomic_DNA"/>
</dbReference>
<evidence type="ECO:0000313" key="1">
    <source>
        <dbReference type="EMBL" id="KAF2763726.1"/>
    </source>
</evidence>
<protein>
    <submittedName>
        <fullName evidence="1">Uncharacterized protein</fullName>
    </submittedName>
</protein>
<organism evidence="1 2">
    <name type="scientific">Teratosphaeria nubilosa</name>
    <dbReference type="NCBI Taxonomy" id="161662"/>
    <lineage>
        <taxon>Eukaryota</taxon>
        <taxon>Fungi</taxon>
        <taxon>Dikarya</taxon>
        <taxon>Ascomycota</taxon>
        <taxon>Pezizomycotina</taxon>
        <taxon>Dothideomycetes</taxon>
        <taxon>Dothideomycetidae</taxon>
        <taxon>Mycosphaerellales</taxon>
        <taxon>Teratosphaeriaceae</taxon>
        <taxon>Teratosphaeria</taxon>
    </lineage>
</organism>
<dbReference type="AlphaFoldDB" id="A0A6G1KSX1"/>
<proteinExistence type="predicted"/>
<name>A0A6G1KSX1_9PEZI</name>
<dbReference type="Proteomes" id="UP000799436">
    <property type="component" value="Unassembled WGS sequence"/>
</dbReference>
<gene>
    <name evidence="1" type="ORF">EJ03DRAFT_58276</name>
</gene>
<accession>A0A6G1KSX1</accession>
<reference evidence="1" key="1">
    <citation type="journal article" date="2020" name="Stud. Mycol.">
        <title>101 Dothideomycetes genomes: a test case for predicting lifestyles and emergence of pathogens.</title>
        <authorList>
            <person name="Haridas S."/>
            <person name="Albert R."/>
            <person name="Binder M."/>
            <person name="Bloem J."/>
            <person name="Labutti K."/>
            <person name="Salamov A."/>
            <person name="Andreopoulos B."/>
            <person name="Baker S."/>
            <person name="Barry K."/>
            <person name="Bills G."/>
            <person name="Bluhm B."/>
            <person name="Cannon C."/>
            <person name="Castanera R."/>
            <person name="Culley D."/>
            <person name="Daum C."/>
            <person name="Ezra D."/>
            <person name="Gonzalez J."/>
            <person name="Henrissat B."/>
            <person name="Kuo A."/>
            <person name="Liang C."/>
            <person name="Lipzen A."/>
            <person name="Lutzoni F."/>
            <person name="Magnuson J."/>
            <person name="Mondo S."/>
            <person name="Nolan M."/>
            <person name="Ohm R."/>
            <person name="Pangilinan J."/>
            <person name="Park H.-J."/>
            <person name="Ramirez L."/>
            <person name="Alfaro M."/>
            <person name="Sun H."/>
            <person name="Tritt A."/>
            <person name="Yoshinaga Y."/>
            <person name="Zwiers L.-H."/>
            <person name="Turgeon B."/>
            <person name="Goodwin S."/>
            <person name="Spatafora J."/>
            <person name="Crous P."/>
            <person name="Grigoriev I."/>
        </authorList>
    </citation>
    <scope>NUCLEOTIDE SEQUENCE</scope>
    <source>
        <strain evidence="1">CBS 116005</strain>
    </source>
</reference>
<evidence type="ECO:0000313" key="2">
    <source>
        <dbReference type="Proteomes" id="UP000799436"/>
    </source>
</evidence>
<keyword evidence="2" id="KW-1185">Reference proteome</keyword>